<evidence type="ECO:0000313" key="6">
    <source>
        <dbReference type="Proteomes" id="UP000825051"/>
    </source>
</evidence>
<dbReference type="AlphaFoldDB" id="A0A8F9TTJ9"/>
<protein>
    <submittedName>
        <fullName evidence="5">Immunoglobulin domain-containing protein</fullName>
    </submittedName>
</protein>
<keyword evidence="2" id="KW-0677">Repeat</keyword>
<reference evidence="5" key="1">
    <citation type="submission" date="2021-08" db="EMBL/GenBank/DDBJ databases">
        <title>Genome of a novel bacterium of the phylum Verrucomicrobia, Oleiharenicola sp. KSB-15.</title>
        <authorList>
            <person name="Chung J.-H."/>
            <person name="Ahn J.-H."/>
            <person name="Yoon Y."/>
            <person name="Kim D.-Y."/>
            <person name="An S.-H."/>
            <person name="Park I."/>
            <person name="Yeon J."/>
        </authorList>
    </citation>
    <scope>NUCLEOTIDE SEQUENCE</scope>
    <source>
        <strain evidence="5">KSB-15</strain>
    </source>
</reference>
<dbReference type="SUPFAM" id="SSF51126">
    <property type="entry name" value="Pectin lyase-like"/>
    <property type="match status" value="1"/>
</dbReference>
<keyword evidence="3" id="KW-1015">Disulfide bond</keyword>
<dbReference type="NCBIfam" id="TIGR02601">
    <property type="entry name" value="autotrns_rpt"/>
    <property type="match status" value="2"/>
</dbReference>
<feature type="domain" description="Ig-like" evidence="4">
    <location>
        <begin position="647"/>
        <end position="726"/>
    </location>
</feature>
<dbReference type="Proteomes" id="UP000825051">
    <property type="component" value="Chromosome"/>
</dbReference>
<dbReference type="CDD" id="cd00096">
    <property type="entry name" value="Ig"/>
    <property type="match status" value="1"/>
</dbReference>
<dbReference type="PANTHER" id="PTHR44170">
    <property type="entry name" value="PROTEIN SIDEKICK"/>
    <property type="match status" value="1"/>
</dbReference>
<dbReference type="PROSITE" id="PS50835">
    <property type="entry name" value="IG_LIKE"/>
    <property type="match status" value="2"/>
</dbReference>
<dbReference type="Gene3D" id="2.60.40.10">
    <property type="entry name" value="Immunoglobulins"/>
    <property type="match status" value="2"/>
</dbReference>
<evidence type="ECO:0000256" key="1">
    <source>
        <dbReference type="ARBA" id="ARBA00022729"/>
    </source>
</evidence>
<dbReference type="SMART" id="SM00409">
    <property type="entry name" value="IG"/>
    <property type="match status" value="2"/>
</dbReference>
<keyword evidence="6" id="KW-1185">Reference proteome</keyword>
<gene>
    <name evidence="5" type="ORF">K0B96_11125</name>
</gene>
<dbReference type="SUPFAM" id="SSF48726">
    <property type="entry name" value="Immunoglobulin"/>
    <property type="match status" value="2"/>
</dbReference>
<name>A0A8F9TTJ9_9BACT</name>
<evidence type="ECO:0000259" key="4">
    <source>
        <dbReference type="PROSITE" id="PS50835"/>
    </source>
</evidence>
<organism evidence="5 6">
    <name type="scientific">Horticoccus luteus</name>
    <dbReference type="NCBI Taxonomy" id="2862869"/>
    <lineage>
        <taxon>Bacteria</taxon>
        <taxon>Pseudomonadati</taxon>
        <taxon>Verrucomicrobiota</taxon>
        <taxon>Opitutia</taxon>
        <taxon>Opitutales</taxon>
        <taxon>Opitutaceae</taxon>
        <taxon>Horticoccus</taxon>
    </lineage>
</organism>
<dbReference type="Pfam" id="PF12951">
    <property type="entry name" value="PATR"/>
    <property type="match status" value="3"/>
</dbReference>
<evidence type="ECO:0000256" key="3">
    <source>
        <dbReference type="ARBA" id="ARBA00023157"/>
    </source>
</evidence>
<feature type="domain" description="Ig-like" evidence="4">
    <location>
        <begin position="734"/>
        <end position="814"/>
    </location>
</feature>
<dbReference type="InterPro" id="IPR007110">
    <property type="entry name" value="Ig-like_dom"/>
</dbReference>
<evidence type="ECO:0000256" key="2">
    <source>
        <dbReference type="ARBA" id="ARBA00022737"/>
    </source>
</evidence>
<proteinExistence type="predicted"/>
<dbReference type="Gene3D" id="2.160.20.20">
    <property type="match status" value="1"/>
</dbReference>
<dbReference type="InterPro" id="IPR011050">
    <property type="entry name" value="Pectin_lyase_fold/virulence"/>
</dbReference>
<keyword evidence="1" id="KW-0732">Signal</keyword>
<dbReference type="PANTHER" id="PTHR44170:SF6">
    <property type="entry name" value="CONTACTIN"/>
    <property type="match status" value="1"/>
</dbReference>
<dbReference type="Pfam" id="PF13927">
    <property type="entry name" value="Ig_3"/>
    <property type="match status" value="2"/>
</dbReference>
<dbReference type="GO" id="GO:0016020">
    <property type="term" value="C:membrane"/>
    <property type="evidence" value="ECO:0007669"/>
    <property type="project" value="UniProtKB-SubCell"/>
</dbReference>
<evidence type="ECO:0000313" key="5">
    <source>
        <dbReference type="EMBL" id="QYM77870.1"/>
    </source>
</evidence>
<dbReference type="InterPro" id="IPR003599">
    <property type="entry name" value="Ig_sub"/>
</dbReference>
<dbReference type="KEGG" id="ole:K0B96_11125"/>
<dbReference type="RefSeq" id="WP_220160974.1">
    <property type="nucleotide sequence ID" value="NZ_CP080507.1"/>
</dbReference>
<dbReference type="EMBL" id="CP080507">
    <property type="protein sequence ID" value="QYM77870.1"/>
    <property type="molecule type" value="Genomic_DNA"/>
</dbReference>
<dbReference type="InterPro" id="IPR013425">
    <property type="entry name" value="Autotrns_rpt"/>
</dbReference>
<accession>A0A8F9TTJ9</accession>
<dbReference type="GO" id="GO:0098609">
    <property type="term" value="P:cell-cell adhesion"/>
    <property type="evidence" value="ECO:0007669"/>
    <property type="project" value="TreeGrafter"/>
</dbReference>
<dbReference type="InterPro" id="IPR013783">
    <property type="entry name" value="Ig-like_fold"/>
</dbReference>
<dbReference type="InterPro" id="IPR012332">
    <property type="entry name" value="Autotransporter_pectin_lyase_C"/>
</dbReference>
<dbReference type="InterPro" id="IPR036179">
    <property type="entry name" value="Ig-like_dom_sf"/>
</dbReference>
<sequence length="1074" mass="106804">MLPPSLLRLARAAAPLRAIALLTGLAGLAAAVHATPLNWAGTGYSLSPAANWTEATAPSASSDLVITKNGTTSGGSGTSNFLMGGNLTIRSITFNNASAQFNASNGARVITTNSSSSSASYTLSFATPGVDIITLTNNTNASFRSASLSGNSSADPQPALSIDLNYSGTANLNIQDTSILLVSAGSYNTTEARLSGTGGLVKIGTGSLTLSGNHTYAGGFTLQDGTVTVTTSGTVTANTITNSPFGTGALTIRGGTLIASSNTSRSVYGSVNLDGVATITSTSNGTAGNYTISSLANGATTLLSNSTIVVPGPAYDTANATNVGGQVTWNQAISGDFSLTKMGAGTLVLNTNSPFAGGLAVKEGLLRVDSTANLGKLPSTENPDAVVFDGGSFEVTGSSFSSPNRGFRIAPATSFTVDDGISLRIQGSIRDVAGKSGRLIKAGPGVLALEPAAGMVYTYSGGTQVDAGTLQLMAATLGASGSPGVTFADGTSLEGNGTLVGDVVLSATTRVSPATYGDINPPNNTLGVTGVGTITVNGNLALSAVAATPGSLAFDLDAPGTNDALAVTGGTLSLGNAVFGWPSFAFTTTGSFAEGRYTLLTSDSPMTGSLAASVTGDIGTLKGTVLLSHDRTKLFLVVDTAGSFAGPDITTQPASLGVVVGSPVTLTVAANGSQLTYQWKKDGVDLPGETKATLSLAAAGFGDAGDYVVTVANTAESLVSQSATLAVTAAMVAPSITTNPVATSANIGHSVTFSVSASGTAPFTYQWSKDGVAIAGATEATFTIASPTASDAGGYTVAVTNASGTAISAAGTLTINPGAYLSNLSVRAAMNEGQTLIVGFVIAGGAKPILVRAAGPALNAFGLTGLPDPRLALYDEHSTNVGANDDWDGALAPLFSQLGAFGFAPGSKDAALQQTINGPHTAQATGLGNGTILVEGYDAGANDGRKLVNLSARYHVGTGADVLIVGFVVNGSGTKDVLIRAVGPTLASFGVTGTLGDPKLDVYDDAGHVVASNDNWNANLAGISATLGAFPLNPASNDAAILVTVEAGKTYTAQISGVNNGTGEALVEVYDANP</sequence>